<proteinExistence type="inferred from homology"/>
<dbReference type="GO" id="GO:0007623">
    <property type="term" value="P:circadian rhythm"/>
    <property type="evidence" value="ECO:0007669"/>
    <property type="project" value="TreeGrafter"/>
</dbReference>
<dbReference type="AlphaFoldDB" id="A0AAV2AM35"/>
<feature type="chain" id="PRO_5043651479" evidence="4">
    <location>
        <begin position="20"/>
        <end position="71"/>
    </location>
</feature>
<dbReference type="PANTHER" id="PTHR35981">
    <property type="entry name" value="ION TRANSPORT PEPTIDE, ISOFORM C"/>
    <property type="match status" value="1"/>
</dbReference>
<evidence type="ECO:0000313" key="6">
    <source>
        <dbReference type="Proteomes" id="UP001497382"/>
    </source>
</evidence>
<organism evidence="5 6">
    <name type="scientific">Larinioides sclopetarius</name>
    <dbReference type="NCBI Taxonomy" id="280406"/>
    <lineage>
        <taxon>Eukaryota</taxon>
        <taxon>Metazoa</taxon>
        <taxon>Ecdysozoa</taxon>
        <taxon>Arthropoda</taxon>
        <taxon>Chelicerata</taxon>
        <taxon>Arachnida</taxon>
        <taxon>Araneae</taxon>
        <taxon>Araneomorphae</taxon>
        <taxon>Entelegynae</taxon>
        <taxon>Araneoidea</taxon>
        <taxon>Araneidae</taxon>
        <taxon>Larinioides</taxon>
    </lineage>
</organism>
<dbReference type="PANTHER" id="PTHR35981:SF2">
    <property type="entry name" value="ION TRANSPORT PEPTIDE, ISOFORM C"/>
    <property type="match status" value="1"/>
</dbReference>
<comment type="similarity">
    <text evidence="2">Belongs to the arthropod CHH/MIH/GIH/VIH hormone family.</text>
</comment>
<keyword evidence="3 4" id="KW-0732">Signal</keyword>
<evidence type="ECO:0000313" key="5">
    <source>
        <dbReference type="EMBL" id="CAL1285031.1"/>
    </source>
</evidence>
<sequence>MNAMSLAYFLAVLLTVVSASIDREVKRSFSDLGCMGVYDKAKFTRLDRVCEECYQLYREPEVHISCRVKLF</sequence>
<gene>
    <name evidence="5" type="ORF">LARSCL_LOCUS13482</name>
</gene>
<dbReference type="Gene3D" id="1.10.2010.10">
    <property type="entry name" value="Crustacean CHH/MIH/GIH neurohormone"/>
    <property type="match status" value="1"/>
</dbReference>
<dbReference type="Proteomes" id="UP001497382">
    <property type="component" value="Unassembled WGS sequence"/>
</dbReference>
<dbReference type="Pfam" id="PF01147">
    <property type="entry name" value="Crust_neurohorm"/>
    <property type="match status" value="1"/>
</dbReference>
<dbReference type="EMBL" id="CAXIEN010000187">
    <property type="protein sequence ID" value="CAL1285031.1"/>
    <property type="molecule type" value="Genomic_DNA"/>
</dbReference>
<name>A0AAV2AM35_9ARAC</name>
<keyword evidence="6" id="KW-1185">Reference proteome</keyword>
<evidence type="ECO:0000256" key="1">
    <source>
        <dbReference type="ARBA" id="ARBA00003845"/>
    </source>
</evidence>
<feature type="signal peptide" evidence="4">
    <location>
        <begin position="1"/>
        <end position="19"/>
    </location>
</feature>
<evidence type="ECO:0000256" key="3">
    <source>
        <dbReference type="ARBA" id="ARBA00022729"/>
    </source>
</evidence>
<dbReference type="InterPro" id="IPR031098">
    <property type="entry name" value="Crust_neurohorm"/>
</dbReference>
<dbReference type="SUPFAM" id="SSF81778">
    <property type="entry name" value="Crustacean CHH/MIH/GIH neurohormone"/>
    <property type="match status" value="1"/>
</dbReference>
<comment type="caution">
    <text evidence="5">The sequence shown here is derived from an EMBL/GenBank/DDBJ whole genome shotgun (WGS) entry which is preliminary data.</text>
</comment>
<dbReference type="InterPro" id="IPR035957">
    <property type="entry name" value="Crust_neurohorm_sf"/>
</dbReference>
<reference evidence="5 6" key="1">
    <citation type="submission" date="2024-04" db="EMBL/GenBank/DDBJ databases">
        <authorList>
            <person name="Rising A."/>
            <person name="Reimegard J."/>
            <person name="Sonavane S."/>
            <person name="Akerstrom W."/>
            <person name="Nylinder S."/>
            <person name="Hedman E."/>
            <person name="Kallberg Y."/>
        </authorList>
    </citation>
    <scope>NUCLEOTIDE SEQUENCE [LARGE SCALE GENOMIC DNA]</scope>
</reference>
<accession>A0AAV2AM35</accession>
<evidence type="ECO:0000256" key="4">
    <source>
        <dbReference type="SAM" id="SignalP"/>
    </source>
</evidence>
<comment type="function">
    <text evidence="1">May increase the toxicity of alpha-latrotoxin and/or other venom components. Is non-toxic to mice and to the cockroach Periplaneta americana.</text>
</comment>
<protein>
    <submittedName>
        <fullName evidence="5">Uncharacterized protein</fullName>
    </submittedName>
</protein>
<evidence type="ECO:0000256" key="2">
    <source>
        <dbReference type="ARBA" id="ARBA00005447"/>
    </source>
</evidence>